<accession>A0A1I8BJF0</accession>
<sequence length="364" mass="42654">MNKINRICVIPLFTNYGCLHQIRNSYNYPVTFEKVVFPPDGKFQLPTMPPEPVYDEALGEVKKKLNKRMIEARGYEPIHTEDHVNKMLKKDQFAIWRVDAPWLPRTQRLKGTKRGGGKGPIHHFETPVRGGRIVLEVGGYILEAEARAQLMPCLQRFPFPVEFVSEELLQRRREVDVKIKDQNENKFDWDTVIKYNMQVIEIVALTLLAMISSIEDHCKYKRRLELNFRLTFPFSVLHMILFNTFVICSTLYMVIGTYLFDLSGRRRSCKLGEISFQTKAFCCVGQFVSLVFALYFFYRHNRYCESGMYTLFALSEYSLILFNGLFHTTIYYEFQSRVLSLVTAALKANYYLLPMHDYIEKRGT</sequence>
<keyword evidence="13" id="KW-1185">Reference proteome</keyword>
<dbReference type="WBParaSite" id="MhA1_Contig253.frz3.gene46">
    <property type="protein sequence ID" value="MhA1_Contig253.frz3.gene46"/>
    <property type="gene ID" value="MhA1_Contig253.frz3.gene46"/>
</dbReference>
<comment type="similarity">
    <text evidence="2">Belongs to the PGAP2 family.</text>
</comment>
<keyword evidence="10" id="KW-0687">Ribonucleoprotein</keyword>
<keyword evidence="7 11" id="KW-1133">Transmembrane helix</keyword>
<dbReference type="Pfam" id="PF00252">
    <property type="entry name" value="Ribosomal_L16"/>
    <property type="match status" value="1"/>
</dbReference>
<dbReference type="GO" id="GO:0006506">
    <property type="term" value="P:GPI anchor biosynthetic process"/>
    <property type="evidence" value="ECO:0007669"/>
    <property type="project" value="UniProtKB-KW"/>
</dbReference>
<feature type="transmembrane region" description="Helical" evidence="11">
    <location>
        <begin position="195"/>
        <end position="214"/>
    </location>
</feature>
<feature type="transmembrane region" description="Helical" evidence="11">
    <location>
        <begin position="280"/>
        <end position="298"/>
    </location>
</feature>
<dbReference type="Proteomes" id="UP000095281">
    <property type="component" value="Unplaced"/>
</dbReference>
<organism evidence="13 14">
    <name type="scientific">Meloidogyne hapla</name>
    <name type="common">Root-knot nematode worm</name>
    <dbReference type="NCBI Taxonomy" id="6305"/>
    <lineage>
        <taxon>Eukaryota</taxon>
        <taxon>Metazoa</taxon>
        <taxon>Ecdysozoa</taxon>
        <taxon>Nematoda</taxon>
        <taxon>Chromadorea</taxon>
        <taxon>Rhabditida</taxon>
        <taxon>Tylenchina</taxon>
        <taxon>Tylenchomorpha</taxon>
        <taxon>Tylenchoidea</taxon>
        <taxon>Meloidogynidae</taxon>
        <taxon>Meloidogyninae</taxon>
        <taxon>Meloidogyne</taxon>
    </lineage>
</organism>
<feature type="transmembrane region" description="Helical" evidence="11">
    <location>
        <begin position="234"/>
        <end position="260"/>
    </location>
</feature>
<evidence type="ECO:0000256" key="8">
    <source>
        <dbReference type="ARBA" id="ARBA00023034"/>
    </source>
</evidence>
<comment type="subcellular location">
    <subcellularLocation>
        <location evidence="1">Golgi apparatus membrane</location>
        <topology evidence="1">Multi-pass membrane protein</topology>
    </subcellularLocation>
</comment>
<keyword evidence="9 11" id="KW-0472">Membrane</keyword>
<dbReference type="Gene3D" id="3.90.1170.10">
    <property type="entry name" value="Ribosomal protein L10e/L16"/>
    <property type="match status" value="1"/>
</dbReference>
<keyword evidence="5 11" id="KW-0812">Transmembrane</keyword>
<dbReference type="OMA" id="MKEFANI"/>
<reference evidence="14" key="1">
    <citation type="submission" date="2016-11" db="UniProtKB">
        <authorList>
            <consortium name="WormBaseParasite"/>
        </authorList>
    </citation>
    <scope>IDENTIFICATION</scope>
</reference>
<evidence type="ECO:0000256" key="9">
    <source>
        <dbReference type="ARBA" id="ARBA00023136"/>
    </source>
</evidence>
<protein>
    <submittedName>
        <fullName evidence="14">Ribosomal_L16 domain-containing protein</fullName>
    </submittedName>
</protein>
<dbReference type="InterPro" id="IPR036920">
    <property type="entry name" value="Ribosomal_uL16_sf"/>
</dbReference>
<evidence type="ECO:0000259" key="12">
    <source>
        <dbReference type="Pfam" id="PF10277"/>
    </source>
</evidence>
<evidence type="ECO:0000256" key="3">
    <source>
        <dbReference type="ARBA" id="ARBA00008931"/>
    </source>
</evidence>
<evidence type="ECO:0000313" key="14">
    <source>
        <dbReference type="WBParaSite" id="MhA1_Contig253.frz3.gene46"/>
    </source>
</evidence>
<dbReference type="GO" id="GO:1990904">
    <property type="term" value="C:ribonucleoprotein complex"/>
    <property type="evidence" value="ECO:0007669"/>
    <property type="project" value="UniProtKB-KW"/>
</dbReference>
<dbReference type="AlphaFoldDB" id="A0A1I8BJF0"/>
<dbReference type="GO" id="GO:0006412">
    <property type="term" value="P:translation"/>
    <property type="evidence" value="ECO:0007669"/>
    <property type="project" value="InterPro"/>
</dbReference>
<dbReference type="SUPFAM" id="SSF54686">
    <property type="entry name" value="Ribosomal protein L16p/L10e"/>
    <property type="match status" value="1"/>
</dbReference>
<dbReference type="InterPro" id="IPR019402">
    <property type="entry name" value="CWH43_N"/>
</dbReference>
<dbReference type="GO" id="GO:0000139">
    <property type="term" value="C:Golgi membrane"/>
    <property type="evidence" value="ECO:0007669"/>
    <property type="project" value="UniProtKB-SubCell"/>
</dbReference>
<feature type="transmembrane region" description="Helical" evidence="11">
    <location>
        <begin position="310"/>
        <end position="332"/>
    </location>
</feature>
<keyword evidence="8" id="KW-0333">Golgi apparatus</keyword>
<evidence type="ECO:0000256" key="4">
    <source>
        <dbReference type="ARBA" id="ARBA00022502"/>
    </source>
</evidence>
<evidence type="ECO:0000256" key="10">
    <source>
        <dbReference type="ARBA" id="ARBA00023274"/>
    </source>
</evidence>
<dbReference type="PANTHER" id="PTHR12892">
    <property type="entry name" value="FGF RECEPTOR ACTIVATING PROTEIN 1"/>
    <property type="match status" value="1"/>
</dbReference>
<dbReference type="InterPro" id="IPR039545">
    <property type="entry name" value="PGAP2"/>
</dbReference>
<evidence type="ECO:0000256" key="6">
    <source>
        <dbReference type="ARBA" id="ARBA00022980"/>
    </source>
</evidence>
<evidence type="ECO:0000256" key="1">
    <source>
        <dbReference type="ARBA" id="ARBA00004653"/>
    </source>
</evidence>
<evidence type="ECO:0000256" key="2">
    <source>
        <dbReference type="ARBA" id="ARBA00007414"/>
    </source>
</evidence>
<name>A0A1I8BJF0_MELHA</name>
<dbReference type="InterPro" id="IPR047873">
    <property type="entry name" value="Ribosomal_uL16"/>
</dbReference>
<keyword evidence="4" id="KW-0337">GPI-anchor biosynthesis</keyword>
<dbReference type="GO" id="GO:0005789">
    <property type="term" value="C:endoplasmic reticulum membrane"/>
    <property type="evidence" value="ECO:0007669"/>
    <property type="project" value="TreeGrafter"/>
</dbReference>
<dbReference type="GO" id="GO:0003735">
    <property type="term" value="F:structural constituent of ribosome"/>
    <property type="evidence" value="ECO:0007669"/>
    <property type="project" value="InterPro"/>
</dbReference>
<dbReference type="PANTHER" id="PTHR12892:SF11">
    <property type="entry name" value="POST-GPI ATTACHMENT TO PROTEINS FACTOR 2"/>
    <property type="match status" value="1"/>
</dbReference>
<evidence type="ECO:0000256" key="11">
    <source>
        <dbReference type="SAM" id="Phobius"/>
    </source>
</evidence>
<proteinExistence type="inferred from homology"/>
<evidence type="ECO:0000313" key="13">
    <source>
        <dbReference type="Proteomes" id="UP000095281"/>
    </source>
</evidence>
<keyword evidence="6" id="KW-0689">Ribosomal protein</keyword>
<dbReference type="Pfam" id="PF10277">
    <property type="entry name" value="Frag1"/>
    <property type="match status" value="1"/>
</dbReference>
<comment type="similarity">
    <text evidence="3">Belongs to the universal ribosomal protein uL16 family.</text>
</comment>
<evidence type="ECO:0000256" key="5">
    <source>
        <dbReference type="ARBA" id="ARBA00022692"/>
    </source>
</evidence>
<feature type="domain" description="CWH43-like N-terminal" evidence="12">
    <location>
        <begin position="237"/>
        <end position="335"/>
    </location>
</feature>
<evidence type="ECO:0000256" key="7">
    <source>
        <dbReference type="ARBA" id="ARBA00022989"/>
    </source>
</evidence>
<dbReference type="GO" id="GO:0005840">
    <property type="term" value="C:ribosome"/>
    <property type="evidence" value="ECO:0007669"/>
    <property type="project" value="UniProtKB-KW"/>
</dbReference>